<proteinExistence type="inferred from homology"/>
<comment type="similarity">
    <text evidence="1">Belongs to the SCO1/2 family.</text>
</comment>
<dbReference type="Pfam" id="PF02630">
    <property type="entry name" value="SCO1-SenC"/>
    <property type="match status" value="1"/>
</dbReference>
<dbReference type="SUPFAM" id="SSF52833">
    <property type="entry name" value="Thioredoxin-like"/>
    <property type="match status" value="1"/>
</dbReference>
<evidence type="ECO:0000256" key="1">
    <source>
        <dbReference type="ARBA" id="ARBA00010996"/>
    </source>
</evidence>
<keyword evidence="3" id="KW-1015">Disulfide bond</keyword>
<accession>A0A512CF34</accession>
<feature type="binding site" evidence="2">
    <location>
        <position position="162"/>
    </location>
    <ligand>
        <name>Cu cation</name>
        <dbReference type="ChEBI" id="CHEBI:23378"/>
    </ligand>
</feature>
<evidence type="ECO:0008006" key="6">
    <source>
        <dbReference type="Google" id="ProtNLM"/>
    </source>
</evidence>
<evidence type="ECO:0000313" key="5">
    <source>
        <dbReference type="Proteomes" id="UP000321301"/>
    </source>
</evidence>
<dbReference type="GO" id="GO:0046872">
    <property type="term" value="F:metal ion binding"/>
    <property type="evidence" value="ECO:0007669"/>
    <property type="project" value="UniProtKB-KW"/>
</dbReference>
<dbReference type="Gene3D" id="3.40.30.10">
    <property type="entry name" value="Glutaredoxin"/>
    <property type="match status" value="1"/>
</dbReference>
<keyword evidence="5" id="KW-1185">Reference proteome</keyword>
<dbReference type="RefSeq" id="WP_020892058.1">
    <property type="nucleotide sequence ID" value="NZ_BJYV01000017.1"/>
</dbReference>
<sequence>MKISITIILALVVFIQGCKEQTPSTKITPEEVQELNEMSIYNLPSNWNTQDGNQISFIDLKGQPLVVVMIYTSCQTACPRLVADMRFIEEKVGTKAATQPRYVLVSIDPLVDTPERLKKFAAENEMSADQWLFLQGTEDSVRDFANILSVKYKKINPMDFSHSNIISVFDKEGVLQFQKEGLGLENDEIVDQILEISKI</sequence>
<organism evidence="4 5">
    <name type="scientific">Cyclobacterium qasimii</name>
    <dbReference type="NCBI Taxonomy" id="1350429"/>
    <lineage>
        <taxon>Bacteria</taxon>
        <taxon>Pseudomonadati</taxon>
        <taxon>Bacteroidota</taxon>
        <taxon>Cytophagia</taxon>
        <taxon>Cytophagales</taxon>
        <taxon>Cyclobacteriaceae</taxon>
        <taxon>Cyclobacterium</taxon>
    </lineage>
</organism>
<gene>
    <name evidence="4" type="ORF">CQA01_33390</name>
</gene>
<reference evidence="4 5" key="1">
    <citation type="submission" date="2019-07" db="EMBL/GenBank/DDBJ databases">
        <title>Whole genome shotgun sequence of Cyclobacterium qasimii NBRC 106168.</title>
        <authorList>
            <person name="Hosoyama A."/>
            <person name="Uohara A."/>
            <person name="Ohji S."/>
            <person name="Ichikawa N."/>
        </authorList>
    </citation>
    <scope>NUCLEOTIDE SEQUENCE [LARGE SCALE GENOMIC DNA]</scope>
    <source>
        <strain evidence="4 5">NBRC 106168</strain>
    </source>
</reference>
<dbReference type="PROSITE" id="PS51257">
    <property type="entry name" value="PROKAR_LIPOPROTEIN"/>
    <property type="match status" value="1"/>
</dbReference>
<evidence type="ECO:0000313" key="4">
    <source>
        <dbReference type="EMBL" id="GEO22805.1"/>
    </source>
</evidence>
<feature type="disulfide bond" description="Redox-active" evidence="3">
    <location>
        <begin position="74"/>
        <end position="78"/>
    </location>
</feature>
<dbReference type="PANTHER" id="PTHR12151:SF25">
    <property type="entry name" value="LINALOOL DEHYDRATASE_ISOMERASE DOMAIN-CONTAINING PROTEIN"/>
    <property type="match status" value="1"/>
</dbReference>
<evidence type="ECO:0000256" key="2">
    <source>
        <dbReference type="PIRSR" id="PIRSR603782-1"/>
    </source>
</evidence>
<dbReference type="EMBL" id="BJYV01000017">
    <property type="protein sequence ID" value="GEO22805.1"/>
    <property type="molecule type" value="Genomic_DNA"/>
</dbReference>
<evidence type="ECO:0000256" key="3">
    <source>
        <dbReference type="PIRSR" id="PIRSR603782-2"/>
    </source>
</evidence>
<dbReference type="Proteomes" id="UP000321301">
    <property type="component" value="Unassembled WGS sequence"/>
</dbReference>
<protein>
    <recommendedName>
        <fullName evidence="6">SCO family protein</fullName>
    </recommendedName>
</protein>
<name>A0A512CF34_9BACT</name>
<dbReference type="PANTHER" id="PTHR12151">
    <property type="entry name" value="ELECTRON TRANSPORT PROTIN SCO1/SENC FAMILY MEMBER"/>
    <property type="match status" value="1"/>
</dbReference>
<feature type="binding site" evidence="2">
    <location>
        <position position="74"/>
    </location>
    <ligand>
        <name>Cu cation</name>
        <dbReference type="ChEBI" id="CHEBI:23378"/>
    </ligand>
</feature>
<keyword evidence="2" id="KW-0479">Metal-binding</keyword>
<dbReference type="InterPro" id="IPR003782">
    <property type="entry name" value="SCO1/SenC"/>
</dbReference>
<dbReference type="AlphaFoldDB" id="A0A512CF34"/>
<feature type="binding site" evidence="2">
    <location>
        <position position="78"/>
    </location>
    <ligand>
        <name>Cu cation</name>
        <dbReference type="ChEBI" id="CHEBI:23378"/>
    </ligand>
</feature>
<comment type="caution">
    <text evidence="4">The sequence shown here is derived from an EMBL/GenBank/DDBJ whole genome shotgun (WGS) entry which is preliminary data.</text>
</comment>
<dbReference type="CDD" id="cd02968">
    <property type="entry name" value="SCO"/>
    <property type="match status" value="1"/>
</dbReference>
<keyword evidence="2" id="KW-0186">Copper</keyword>
<dbReference type="InterPro" id="IPR036249">
    <property type="entry name" value="Thioredoxin-like_sf"/>
</dbReference>